<proteinExistence type="predicted"/>
<dbReference type="OrthoDB" id="8613261at2"/>
<dbReference type="CDD" id="cd06529">
    <property type="entry name" value="S24_LexA-like"/>
    <property type="match status" value="1"/>
</dbReference>
<dbReference type="PATRIC" id="fig|1230338.3.peg.4"/>
<dbReference type="SUPFAM" id="SSF51306">
    <property type="entry name" value="LexA/Signal peptidase"/>
    <property type="match status" value="1"/>
</dbReference>
<dbReference type="GO" id="GO:0003677">
    <property type="term" value="F:DNA binding"/>
    <property type="evidence" value="ECO:0007669"/>
    <property type="project" value="UniProtKB-KW"/>
</dbReference>
<evidence type="ECO:0000256" key="3">
    <source>
        <dbReference type="ARBA" id="ARBA00023163"/>
    </source>
</evidence>
<accession>L2F6U0</accession>
<dbReference type="Pfam" id="PF12844">
    <property type="entry name" value="HTH_19"/>
    <property type="match status" value="1"/>
</dbReference>
<dbReference type="Gene3D" id="2.10.109.10">
    <property type="entry name" value="Umud Fragment, subunit A"/>
    <property type="match status" value="1"/>
</dbReference>
<dbReference type="PROSITE" id="PS50943">
    <property type="entry name" value="HTH_CROC1"/>
    <property type="match status" value="1"/>
</dbReference>
<evidence type="ECO:0000259" key="4">
    <source>
        <dbReference type="PROSITE" id="PS50943"/>
    </source>
</evidence>
<dbReference type="eggNOG" id="COG2932">
    <property type="taxonomic scope" value="Bacteria"/>
</dbReference>
<keyword evidence="3" id="KW-0804">Transcription</keyword>
<dbReference type="EMBL" id="ANIN01000001">
    <property type="protein sequence ID" value="ELA08757.1"/>
    <property type="molecule type" value="Genomic_DNA"/>
</dbReference>
<dbReference type="AlphaFoldDB" id="L2F6U0"/>
<dbReference type="PANTHER" id="PTHR40661:SF2">
    <property type="entry name" value="HTH-TYPE TRANSCRIPTIONAL REGULATOR PRTR"/>
    <property type="match status" value="1"/>
</dbReference>
<evidence type="ECO:0000256" key="1">
    <source>
        <dbReference type="ARBA" id="ARBA00023015"/>
    </source>
</evidence>
<evidence type="ECO:0000313" key="6">
    <source>
        <dbReference type="Proteomes" id="UP000023795"/>
    </source>
</evidence>
<dbReference type="Gene3D" id="1.10.260.40">
    <property type="entry name" value="lambda repressor-like DNA-binding domains"/>
    <property type="match status" value="1"/>
</dbReference>
<keyword evidence="6" id="KW-1185">Reference proteome</keyword>
<dbReference type="InterPro" id="IPR015927">
    <property type="entry name" value="Peptidase_S24_S26A/B/C"/>
</dbReference>
<reference evidence="5 6" key="1">
    <citation type="journal article" date="2013" name="Genome Announc.">
        <title>Genome Sequence of Moraxella macacae 0408225, a Novel Bacterial Species Isolated from a Cynomolgus Macaque with Epistaxis.</title>
        <authorList>
            <person name="Ladner J.T."/>
            <person name="Whitehouse C.A."/>
            <person name="Koroleva G.I."/>
            <person name="Palacios G.F."/>
        </authorList>
    </citation>
    <scope>NUCLEOTIDE SEQUENCE [LARGE SCALE GENOMIC DNA]</scope>
    <source>
        <strain evidence="5 6">0408225</strain>
    </source>
</reference>
<sequence>MSRQTFGERVRYVRELRNLTQQQLADMASCQQGTINAIESRRANQSRYARNIALALNVNLDWLLFGKGVMEVSDQNTITQIASFDEYSQKKDVVPIHHYNPQHRKKLMLEKTTLDGLEVVPQDARLGIIVGDSMSPIINHGSEIAFDVSKKQIRNGKIYALSANDTLYCAYLQTKPTPHGEQVRLFYANAGVYPDETMSSEQFFATYEILGHVFWWSSTQSW</sequence>
<evidence type="ECO:0000256" key="2">
    <source>
        <dbReference type="ARBA" id="ARBA00023125"/>
    </source>
</evidence>
<dbReference type="InterPro" id="IPR036286">
    <property type="entry name" value="LexA/Signal_pep-like_sf"/>
</dbReference>
<protein>
    <submittedName>
        <fullName evidence="5">Transcriptional regulator PrtR</fullName>
    </submittedName>
</protein>
<keyword evidence="2" id="KW-0238">DNA-binding</keyword>
<dbReference type="PANTHER" id="PTHR40661">
    <property type="match status" value="1"/>
</dbReference>
<dbReference type="SMART" id="SM00530">
    <property type="entry name" value="HTH_XRE"/>
    <property type="match status" value="1"/>
</dbReference>
<dbReference type="InterPro" id="IPR001387">
    <property type="entry name" value="Cro/C1-type_HTH"/>
</dbReference>
<dbReference type="SUPFAM" id="SSF47413">
    <property type="entry name" value="lambda repressor-like DNA-binding domains"/>
    <property type="match status" value="1"/>
</dbReference>
<dbReference type="STRING" id="1230338.MOMA_00045"/>
<feature type="domain" description="HTH cro/C1-type" evidence="4">
    <location>
        <begin position="10"/>
        <end position="63"/>
    </location>
</feature>
<dbReference type="Pfam" id="PF00717">
    <property type="entry name" value="Peptidase_S24"/>
    <property type="match status" value="1"/>
</dbReference>
<gene>
    <name evidence="5" type="ORF">MOMA_00045</name>
</gene>
<dbReference type="InterPro" id="IPR010982">
    <property type="entry name" value="Lambda_DNA-bd_dom_sf"/>
</dbReference>
<dbReference type="Proteomes" id="UP000023795">
    <property type="component" value="Unassembled WGS sequence"/>
</dbReference>
<dbReference type="InterPro" id="IPR039418">
    <property type="entry name" value="LexA-like"/>
</dbReference>
<organism evidence="5 6">
    <name type="scientific">Moraxella macacae 0408225</name>
    <dbReference type="NCBI Taxonomy" id="1230338"/>
    <lineage>
        <taxon>Bacteria</taxon>
        <taxon>Pseudomonadati</taxon>
        <taxon>Pseudomonadota</taxon>
        <taxon>Gammaproteobacteria</taxon>
        <taxon>Moraxellales</taxon>
        <taxon>Moraxellaceae</taxon>
        <taxon>Moraxella</taxon>
    </lineage>
</organism>
<name>L2F6U0_9GAMM</name>
<comment type="caution">
    <text evidence="5">The sequence shown here is derived from an EMBL/GenBank/DDBJ whole genome shotgun (WGS) entry which is preliminary data.</text>
</comment>
<dbReference type="CDD" id="cd00093">
    <property type="entry name" value="HTH_XRE"/>
    <property type="match status" value="1"/>
</dbReference>
<evidence type="ECO:0000313" key="5">
    <source>
        <dbReference type="EMBL" id="ELA08757.1"/>
    </source>
</evidence>
<keyword evidence="1" id="KW-0805">Transcription regulation</keyword>
<dbReference type="RefSeq" id="WP_009501128.1">
    <property type="nucleotide sequence ID" value="NZ_ANIN01000001.1"/>
</dbReference>